<evidence type="ECO:0000256" key="1">
    <source>
        <dbReference type="SAM" id="MobiDB-lite"/>
    </source>
</evidence>
<organism evidence="2 3">
    <name type="scientific">Lolium multiflorum</name>
    <name type="common">Italian ryegrass</name>
    <name type="synonym">Lolium perenne subsp. multiflorum</name>
    <dbReference type="NCBI Taxonomy" id="4521"/>
    <lineage>
        <taxon>Eukaryota</taxon>
        <taxon>Viridiplantae</taxon>
        <taxon>Streptophyta</taxon>
        <taxon>Embryophyta</taxon>
        <taxon>Tracheophyta</taxon>
        <taxon>Spermatophyta</taxon>
        <taxon>Magnoliopsida</taxon>
        <taxon>Liliopsida</taxon>
        <taxon>Poales</taxon>
        <taxon>Poaceae</taxon>
        <taxon>BOP clade</taxon>
        <taxon>Pooideae</taxon>
        <taxon>Poodae</taxon>
        <taxon>Poeae</taxon>
        <taxon>Poeae Chloroplast Group 2 (Poeae type)</taxon>
        <taxon>Loliodinae</taxon>
        <taxon>Loliinae</taxon>
        <taxon>Lolium</taxon>
    </lineage>
</organism>
<feature type="compositionally biased region" description="Pro residues" evidence="1">
    <location>
        <begin position="132"/>
        <end position="142"/>
    </location>
</feature>
<feature type="region of interest" description="Disordered" evidence="1">
    <location>
        <begin position="28"/>
        <end position="48"/>
    </location>
</feature>
<reference evidence="2" key="1">
    <citation type="submission" date="2023-07" db="EMBL/GenBank/DDBJ databases">
        <title>A chromosome-level genome assembly of Lolium multiflorum.</title>
        <authorList>
            <person name="Chen Y."/>
            <person name="Copetti D."/>
            <person name="Kolliker R."/>
            <person name="Studer B."/>
        </authorList>
    </citation>
    <scope>NUCLEOTIDE SEQUENCE</scope>
    <source>
        <strain evidence="2">02402/16</strain>
        <tissue evidence="2">Leaf</tissue>
    </source>
</reference>
<keyword evidence="3" id="KW-1185">Reference proteome</keyword>
<feature type="region of interest" description="Disordered" evidence="1">
    <location>
        <begin position="128"/>
        <end position="153"/>
    </location>
</feature>
<feature type="compositionally biased region" description="Low complexity" evidence="1">
    <location>
        <begin position="143"/>
        <end position="153"/>
    </location>
</feature>
<name>A0AAD8RDI1_LOLMU</name>
<evidence type="ECO:0000313" key="3">
    <source>
        <dbReference type="Proteomes" id="UP001231189"/>
    </source>
</evidence>
<dbReference type="AlphaFoldDB" id="A0AAD8RDI1"/>
<accession>A0AAD8RDI1</accession>
<dbReference type="EMBL" id="JAUUTY010000006">
    <property type="protein sequence ID" value="KAK1619027.1"/>
    <property type="molecule type" value="Genomic_DNA"/>
</dbReference>
<dbReference type="Proteomes" id="UP001231189">
    <property type="component" value="Unassembled WGS sequence"/>
</dbReference>
<gene>
    <name evidence="2" type="ORF">QYE76_024544</name>
</gene>
<comment type="caution">
    <text evidence="2">The sequence shown here is derived from an EMBL/GenBank/DDBJ whole genome shotgun (WGS) entry which is preliminary data.</text>
</comment>
<sequence length="201" mass="22500">MYTDDTGLQFKFLNVYARLEHCEKWRRPELGQKKPKELKRTDSPADKMQASIDKCLADLRSHADGRHDKFDGRWREMLANQGARIALEDDGGGEEEEYDLAFPMGGGDMEAMDEETRNWYRAHRSDILRAPPASPSSSPPAPTSSTSPSTSSIAAATPIVLRCRRALRRRATKLVRRTPPCRPGLPTSLSPCNFLRSPICG</sequence>
<protein>
    <submittedName>
        <fullName evidence="2">Uncharacterized protein</fullName>
    </submittedName>
</protein>
<proteinExistence type="predicted"/>
<evidence type="ECO:0000313" key="2">
    <source>
        <dbReference type="EMBL" id="KAK1619027.1"/>
    </source>
</evidence>
<feature type="compositionally biased region" description="Basic and acidic residues" evidence="1">
    <location>
        <begin position="28"/>
        <end position="45"/>
    </location>
</feature>